<dbReference type="EMBL" id="JARXVC010000011">
    <property type="protein sequence ID" value="MDH6282873.1"/>
    <property type="molecule type" value="Genomic_DNA"/>
</dbReference>
<proteinExistence type="predicted"/>
<dbReference type="InterPro" id="IPR036614">
    <property type="entry name" value="RusA-like_sf"/>
</dbReference>
<reference evidence="2 3" key="1">
    <citation type="submission" date="2023-04" db="EMBL/GenBank/DDBJ databases">
        <title>Forest soil microbial communities from Buena Vista Peninsula, Colon Province, Panama.</title>
        <authorList>
            <person name="Bouskill N."/>
        </authorList>
    </citation>
    <scope>NUCLEOTIDE SEQUENCE [LARGE SCALE GENOMIC DNA]</scope>
    <source>
        <strain evidence="2 3">CFH S0262</strain>
    </source>
</reference>
<dbReference type="Gene3D" id="3.30.1330.70">
    <property type="entry name" value="Holliday junction resolvase RusA"/>
    <property type="match status" value="1"/>
</dbReference>
<dbReference type="InterPro" id="IPR008822">
    <property type="entry name" value="Endonuclease_RusA-like"/>
</dbReference>
<dbReference type="SUPFAM" id="SSF103084">
    <property type="entry name" value="Holliday junction resolvase RusA"/>
    <property type="match status" value="1"/>
</dbReference>
<accession>A0ABT6MEY1</accession>
<keyword evidence="3" id="KW-1185">Reference proteome</keyword>
<feature type="region of interest" description="Disordered" evidence="1">
    <location>
        <begin position="1"/>
        <end position="32"/>
    </location>
</feature>
<evidence type="ECO:0000256" key="1">
    <source>
        <dbReference type="SAM" id="MobiDB-lite"/>
    </source>
</evidence>
<comment type="caution">
    <text evidence="2">The sequence shown here is derived from an EMBL/GenBank/DDBJ whole genome shotgun (WGS) entry which is preliminary data.</text>
</comment>
<dbReference type="Pfam" id="PF05866">
    <property type="entry name" value="RusA"/>
    <property type="match status" value="1"/>
</dbReference>
<evidence type="ECO:0000313" key="3">
    <source>
        <dbReference type="Proteomes" id="UP001160334"/>
    </source>
</evidence>
<gene>
    <name evidence="2" type="ORF">M2280_004110</name>
</gene>
<sequence length="134" mass="14859">MGEIAFFTPGRPSPQGSKRHVGGGRMVESSKHVGSWRNQIHWHAMKQRRNLFVGPVALRLEFIMPRPKSLPKSKPTPPATKRTGDSDKLARAALDALSGACYHDDAQVIELHVYKRIAEPDEQSGVHITIQEAS</sequence>
<feature type="region of interest" description="Disordered" evidence="1">
    <location>
        <begin position="67"/>
        <end position="86"/>
    </location>
</feature>
<dbReference type="GO" id="GO:0008821">
    <property type="term" value="F:crossover junction DNA endonuclease activity"/>
    <property type="evidence" value="ECO:0007669"/>
    <property type="project" value="UniProtKB-EC"/>
</dbReference>
<evidence type="ECO:0000313" key="2">
    <source>
        <dbReference type="EMBL" id="MDH6282873.1"/>
    </source>
</evidence>
<keyword evidence="2" id="KW-0378">Hydrolase</keyword>
<dbReference type="RefSeq" id="WP_280762157.1">
    <property type="nucleotide sequence ID" value="NZ_JARXVC010000011.1"/>
</dbReference>
<organism evidence="2 3">
    <name type="scientific">Prescottella agglutinans</name>
    <dbReference type="NCBI Taxonomy" id="1644129"/>
    <lineage>
        <taxon>Bacteria</taxon>
        <taxon>Bacillati</taxon>
        <taxon>Actinomycetota</taxon>
        <taxon>Actinomycetes</taxon>
        <taxon>Mycobacteriales</taxon>
        <taxon>Nocardiaceae</taxon>
        <taxon>Prescottella</taxon>
    </lineage>
</organism>
<name>A0ABT6MEY1_9NOCA</name>
<dbReference type="EC" id="3.1.21.10" evidence="2"/>
<dbReference type="Proteomes" id="UP001160334">
    <property type="component" value="Unassembled WGS sequence"/>
</dbReference>
<protein>
    <submittedName>
        <fullName evidence="2">Crossover junction endodeoxyribonuclease RusA</fullName>
        <ecNumber evidence="2">3.1.21.10</ecNumber>
    </submittedName>
</protein>